<dbReference type="Gene3D" id="3.40.710.10">
    <property type="entry name" value="DD-peptidase/beta-lactamase superfamily"/>
    <property type="match status" value="1"/>
</dbReference>
<dbReference type="InterPro" id="IPR012338">
    <property type="entry name" value="Beta-lactam/transpept-like"/>
</dbReference>
<feature type="domain" description="Penicillin-binding protein transpeptidase" evidence="3">
    <location>
        <begin position="230"/>
        <end position="373"/>
    </location>
</feature>
<accession>X0SMH3</accession>
<dbReference type="EMBL" id="BARS01004699">
    <property type="protein sequence ID" value="GAF82249.1"/>
    <property type="molecule type" value="Genomic_DNA"/>
</dbReference>
<evidence type="ECO:0000259" key="3">
    <source>
        <dbReference type="Pfam" id="PF00905"/>
    </source>
</evidence>
<proteinExistence type="predicted"/>
<organism evidence="5">
    <name type="scientific">marine sediment metagenome</name>
    <dbReference type="NCBI Taxonomy" id="412755"/>
    <lineage>
        <taxon>unclassified sequences</taxon>
        <taxon>metagenomes</taxon>
        <taxon>ecological metagenomes</taxon>
    </lineage>
</organism>
<dbReference type="PANTHER" id="PTHR30627">
    <property type="entry name" value="PEPTIDOGLYCAN D,D-TRANSPEPTIDASE"/>
    <property type="match status" value="1"/>
</dbReference>
<evidence type="ECO:0000256" key="1">
    <source>
        <dbReference type="ARBA" id="ARBA00004370"/>
    </source>
</evidence>
<dbReference type="GO" id="GO:0008658">
    <property type="term" value="F:penicillin binding"/>
    <property type="evidence" value="ECO:0007669"/>
    <property type="project" value="InterPro"/>
</dbReference>
<comment type="caution">
    <text evidence="5">The sequence shown here is derived from an EMBL/GenBank/DDBJ whole genome shotgun (WGS) entry which is preliminary data.</text>
</comment>
<dbReference type="InterPro" id="IPR001460">
    <property type="entry name" value="PCN-bd_Tpept"/>
</dbReference>
<dbReference type="InterPro" id="IPR050515">
    <property type="entry name" value="Beta-lactam/transpept"/>
</dbReference>
<feature type="domain" description="Penicillin-binding protein dimerisation" evidence="4">
    <location>
        <begin position="39"/>
        <end position="186"/>
    </location>
</feature>
<dbReference type="AlphaFoldDB" id="X0SMH3"/>
<gene>
    <name evidence="5" type="ORF">S01H1_09197</name>
</gene>
<evidence type="ECO:0000313" key="5">
    <source>
        <dbReference type="EMBL" id="GAF82249.1"/>
    </source>
</evidence>
<evidence type="ECO:0000256" key="2">
    <source>
        <dbReference type="ARBA" id="ARBA00023136"/>
    </source>
</evidence>
<dbReference type="Pfam" id="PF03717">
    <property type="entry name" value="PBP_dimer"/>
    <property type="match status" value="1"/>
</dbReference>
<dbReference type="InterPro" id="IPR005311">
    <property type="entry name" value="PBP_dimer"/>
</dbReference>
<dbReference type="Gene3D" id="3.90.1310.10">
    <property type="entry name" value="Penicillin-binding protein 2a (Domain 2)"/>
    <property type="match status" value="1"/>
</dbReference>
<protein>
    <recommendedName>
        <fullName evidence="6">Penicillin-binding protein transpeptidase domain-containing protein</fullName>
    </recommendedName>
</protein>
<dbReference type="GO" id="GO:0005886">
    <property type="term" value="C:plasma membrane"/>
    <property type="evidence" value="ECO:0007669"/>
    <property type="project" value="TreeGrafter"/>
</dbReference>
<reference evidence="5" key="1">
    <citation type="journal article" date="2014" name="Front. Microbiol.">
        <title>High frequency of phylogenetically diverse reductive dehalogenase-homologous genes in deep subseafloor sedimentary metagenomes.</title>
        <authorList>
            <person name="Kawai M."/>
            <person name="Futagami T."/>
            <person name="Toyoda A."/>
            <person name="Takaki Y."/>
            <person name="Nishi S."/>
            <person name="Hori S."/>
            <person name="Arai W."/>
            <person name="Tsubouchi T."/>
            <person name="Morono Y."/>
            <person name="Uchiyama I."/>
            <person name="Ito T."/>
            <person name="Fujiyama A."/>
            <person name="Inagaki F."/>
            <person name="Takami H."/>
        </authorList>
    </citation>
    <scope>NUCLEOTIDE SEQUENCE</scope>
    <source>
        <strain evidence="5">Expedition CK06-06</strain>
    </source>
</reference>
<comment type="subcellular location">
    <subcellularLocation>
        <location evidence="1">Membrane</location>
    </subcellularLocation>
</comment>
<dbReference type="GO" id="GO:0071555">
    <property type="term" value="P:cell wall organization"/>
    <property type="evidence" value="ECO:0007669"/>
    <property type="project" value="TreeGrafter"/>
</dbReference>
<evidence type="ECO:0008006" key="6">
    <source>
        <dbReference type="Google" id="ProtNLM"/>
    </source>
</evidence>
<dbReference type="SUPFAM" id="SSF56519">
    <property type="entry name" value="Penicillin binding protein dimerisation domain"/>
    <property type="match status" value="1"/>
</dbReference>
<dbReference type="SUPFAM" id="SSF56601">
    <property type="entry name" value="beta-lactamase/transpeptidase-like"/>
    <property type="match status" value="1"/>
</dbReference>
<name>X0SMH3_9ZZZZ</name>
<sequence length="374" mass="40327">MLMASAAGLVGRLAYLQIVRHDHYVREAQGEHVSRQVVRAPRGAILDRNGYPLATTVQAYDIYIERKAWQDPQVAREAAELLAPIVGQEPEGILGAVLSEEQGDYLLAWGLDFDAGRRIIELAPAGVKAVNSFSRHYPEGDLASALIGFVGRDHVGLAGLEADYDKALGGTPGSVYFERDSMGNPIALGRRYGREPQAGGDIHLTIDRYIQRLAEDELDRQVAARGASGGTIIVMDPRTGAILAMASRPSFLLTQLDLSSEVDQELFRNRAVTDVYEPGSVMKVVTMATAVDLGLVGPNSTYYDEGVTAVPGATITNWDFSVNGLTTATELLVKSLNTGAVWLSGLIGPERFYEHLQRFGFGEESHVGLGGEAA</sequence>
<dbReference type="Pfam" id="PF00905">
    <property type="entry name" value="Transpeptidase"/>
    <property type="match status" value="1"/>
</dbReference>
<evidence type="ECO:0000259" key="4">
    <source>
        <dbReference type="Pfam" id="PF03717"/>
    </source>
</evidence>
<dbReference type="InterPro" id="IPR036138">
    <property type="entry name" value="PBP_dimer_sf"/>
</dbReference>
<keyword evidence="2" id="KW-0472">Membrane</keyword>
<feature type="non-terminal residue" evidence="5">
    <location>
        <position position="374"/>
    </location>
</feature>
<dbReference type="PANTHER" id="PTHR30627:SF1">
    <property type="entry name" value="PEPTIDOGLYCAN D,D-TRANSPEPTIDASE FTSI"/>
    <property type="match status" value="1"/>
</dbReference>